<evidence type="ECO:0000313" key="2">
    <source>
        <dbReference type="Proteomes" id="UP000614058"/>
    </source>
</evidence>
<accession>A0ABS1BR02</accession>
<dbReference type="RefSeq" id="WP_200521728.1">
    <property type="nucleotide sequence ID" value="NZ_JAEHNZ010000001.1"/>
</dbReference>
<name>A0ABS1BR02_9NEIS</name>
<gene>
    <name evidence="1" type="ORF">JDW22_03535</name>
</gene>
<evidence type="ECO:0000313" key="1">
    <source>
        <dbReference type="EMBL" id="MBK0395679.1"/>
    </source>
</evidence>
<proteinExistence type="predicted"/>
<keyword evidence="2" id="KW-1185">Reference proteome</keyword>
<sequence>MKIISKFKDFYDFKVAKYGIDPILIFDRRARADLPAPKQLPDRIKIAGKGFDAKRSFRPKMKK</sequence>
<protein>
    <submittedName>
        <fullName evidence="1">Uncharacterized protein</fullName>
    </submittedName>
</protein>
<reference evidence="1 2" key="1">
    <citation type="journal article" date="2021" name="Pathogens">
        <title>Isolation and Characterization of Kingella bonacorsii sp. nov., A Novel Kingella Species Detected in a Stable Periodontitis Subject.</title>
        <authorList>
            <person name="Antezack A."/>
            <person name="Boxberger M."/>
            <person name="Rolland C."/>
            <person name="Monnet-Corti V."/>
            <person name="La Scola B."/>
        </authorList>
    </citation>
    <scope>NUCLEOTIDE SEQUENCE [LARGE SCALE GENOMIC DNA]</scope>
    <source>
        <strain evidence="1 2">Marseille-Q4569</strain>
    </source>
</reference>
<comment type="caution">
    <text evidence="1">The sequence shown here is derived from an EMBL/GenBank/DDBJ whole genome shotgun (WGS) entry which is preliminary data.</text>
</comment>
<organism evidence="1 2">
    <name type="scientific">Kingella bonacorsii</name>
    <dbReference type="NCBI Taxonomy" id="2796361"/>
    <lineage>
        <taxon>Bacteria</taxon>
        <taxon>Pseudomonadati</taxon>
        <taxon>Pseudomonadota</taxon>
        <taxon>Betaproteobacteria</taxon>
        <taxon>Neisseriales</taxon>
        <taxon>Neisseriaceae</taxon>
        <taxon>Kingella</taxon>
    </lineage>
</organism>
<dbReference type="EMBL" id="JAEHNZ010000001">
    <property type="protein sequence ID" value="MBK0395679.1"/>
    <property type="molecule type" value="Genomic_DNA"/>
</dbReference>
<dbReference type="Proteomes" id="UP000614058">
    <property type="component" value="Unassembled WGS sequence"/>
</dbReference>